<proteinExistence type="predicted"/>
<keyword evidence="3" id="KW-1185">Reference proteome</keyword>
<evidence type="ECO:0000313" key="3">
    <source>
        <dbReference type="Proteomes" id="UP000054270"/>
    </source>
</evidence>
<dbReference type="AlphaFoldDB" id="A0A0D2N4Z0"/>
<organism evidence="2 3">
    <name type="scientific">Hypholoma sublateritium (strain FD-334 SS-4)</name>
    <dbReference type="NCBI Taxonomy" id="945553"/>
    <lineage>
        <taxon>Eukaryota</taxon>
        <taxon>Fungi</taxon>
        <taxon>Dikarya</taxon>
        <taxon>Basidiomycota</taxon>
        <taxon>Agaricomycotina</taxon>
        <taxon>Agaricomycetes</taxon>
        <taxon>Agaricomycetidae</taxon>
        <taxon>Agaricales</taxon>
        <taxon>Agaricineae</taxon>
        <taxon>Strophariaceae</taxon>
        <taxon>Hypholoma</taxon>
    </lineage>
</organism>
<dbReference type="EMBL" id="KN817727">
    <property type="protein sequence ID" value="KJA13614.1"/>
    <property type="molecule type" value="Genomic_DNA"/>
</dbReference>
<reference evidence="2" key="1">
    <citation type="submission" date="2014-04" db="EMBL/GenBank/DDBJ databases">
        <title>Evolutionary Origins and Diversification of the Mycorrhizal Mutualists.</title>
        <authorList>
            <consortium name="DOE Joint Genome Institute"/>
            <person name="Kohler A."/>
            <person name="Kuo A."/>
            <person name="Nagy L.G."/>
            <person name="Floudas D."/>
            <person name="Copeland A."/>
            <person name="Barry K.W."/>
            <person name="Cichocki N."/>
            <person name="Veneault-Fourrey C."/>
            <person name="LaButti K."/>
            <person name="Lindquist E.A."/>
            <person name="Lipzen A."/>
            <person name="Lundell T."/>
            <person name="Morin E."/>
            <person name="Murat C."/>
            <person name="Riley R."/>
            <person name="Ohm R."/>
            <person name="Sun H."/>
            <person name="Tunlid A."/>
            <person name="Henrissat B."/>
            <person name="Grigoriev I.V."/>
            <person name="Hibbett D.S."/>
            <person name="Martin F."/>
            <person name="Consortium M.G."/>
        </authorList>
    </citation>
    <scope>NUCLEOTIDE SEQUENCE [LARGE SCALE GENOMIC DNA]</scope>
    <source>
        <strain evidence="2">FD-334 SS-4</strain>
    </source>
</reference>
<dbReference type="STRING" id="945553.A0A0D2N4Z0"/>
<dbReference type="EMBL" id="KN817690">
    <property type="protein sequence ID" value="KJA14214.1"/>
    <property type="molecule type" value="Genomic_DNA"/>
</dbReference>
<reference evidence="3" key="2">
    <citation type="submission" date="2014-04" db="EMBL/GenBank/DDBJ databases">
        <title>Evolutionary Origins and Diversification of the Mycorrhizal Mutualists.</title>
        <authorList>
            <consortium name="DOE Joint Genome Institute"/>
            <consortium name="Mycorrhizal Genomics Consortium"/>
            <person name="Kohler A."/>
            <person name="Kuo A."/>
            <person name="Nagy L.G."/>
            <person name="Floudas D."/>
            <person name="Copeland A."/>
            <person name="Barry K.W."/>
            <person name="Cichocki N."/>
            <person name="Veneault-Fourrey C."/>
            <person name="LaButti K."/>
            <person name="Lindquist E.A."/>
            <person name="Lipzen A."/>
            <person name="Lundell T."/>
            <person name="Morin E."/>
            <person name="Murat C."/>
            <person name="Riley R."/>
            <person name="Ohm R."/>
            <person name="Sun H."/>
            <person name="Tunlid A."/>
            <person name="Henrissat B."/>
            <person name="Grigoriev I.V."/>
            <person name="Hibbett D.S."/>
            <person name="Martin F."/>
        </authorList>
    </citation>
    <scope>NUCLEOTIDE SEQUENCE [LARGE SCALE GENOMIC DNA]</scope>
    <source>
        <strain evidence="3">FD-334 SS-4</strain>
    </source>
</reference>
<evidence type="ECO:0000313" key="2">
    <source>
        <dbReference type="EMBL" id="KJA14214.1"/>
    </source>
</evidence>
<dbReference type="Proteomes" id="UP000054270">
    <property type="component" value="Unassembled WGS sequence"/>
</dbReference>
<dbReference type="OMA" id="IAHQEMS"/>
<accession>A0A0D2N4Z0</accession>
<dbReference type="OrthoDB" id="3267861at2759"/>
<protein>
    <submittedName>
        <fullName evidence="2">Uncharacterized protein</fullName>
    </submittedName>
</protein>
<sequence length="133" mass="15176">LRHLQGMTNTFNATIIRALRCNMDIKYLGSGPSTKAIIYYITDYITKSQLKIHVAYAALQVAINALEGVDVLPDDISGRAKRLLQKCAFSMVSKQELSSQQVVSFLRDFEDHFTSHRFNKIYWTSMERCLHAS</sequence>
<evidence type="ECO:0000313" key="1">
    <source>
        <dbReference type="EMBL" id="KJA13614.1"/>
    </source>
</evidence>
<name>A0A0D2N4Z0_HYPSF</name>
<gene>
    <name evidence="2" type="ORF">HYPSUDRAFT_102734</name>
    <name evidence="1" type="ORF">HYPSUDRAFT_122483</name>
</gene>
<feature type="non-terminal residue" evidence="2">
    <location>
        <position position="133"/>
    </location>
</feature>
<feature type="non-terminal residue" evidence="2">
    <location>
        <position position="1"/>
    </location>
</feature>